<feature type="domain" description="HTH gntR-type" evidence="4">
    <location>
        <begin position="12"/>
        <end position="80"/>
    </location>
</feature>
<dbReference type="Gene3D" id="3.40.1410.10">
    <property type="entry name" value="Chorismate lyase-like"/>
    <property type="match status" value="1"/>
</dbReference>
<dbReference type="RefSeq" id="WP_009814667.1">
    <property type="nucleotide sequence ID" value="NZ_JAHKQK010000009.1"/>
</dbReference>
<keyword evidence="2" id="KW-0238">DNA-binding</keyword>
<keyword evidence="1" id="KW-0805">Transcription regulation</keyword>
<evidence type="ECO:0000259" key="4">
    <source>
        <dbReference type="PROSITE" id="PS50949"/>
    </source>
</evidence>
<proteinExistence type="predicted"/>
<dbReference type="InterPro" id="IPR036390">
    <property type="entry name" value="WH_DNA-bd_sf"/>
</dbReference>
<keyword evidence="3" id="KW-0804">Transcription</keyword>
<evidence type="ECO:0000313" key="6">
    <source>
        <dbReference type="Proteomes" id="UP000264719"/>
    </source>
</evidence>
<dbReference type="InterPro" id="IPR036388">
    <property type="entry name" value="WH-like_DNA-bd_sf"/>
</dbReference>
<evidence type="ECO:0000313" key="5">
    <source>
        <dbReference type="EMBL" id="HAR53239.1"/>
    </source>
</evidence>
<evidence type="ECO:0000256" key="1">
    <source>
        <dbReference type="ARBA" id="ARBA00023015"/>
    </source>
</evidence>
<dbReference type="GO" id="GO:0045892">
    <property type="term" value="P:negative regulation of DNA-templated transcription"/>
    <property type="evidence" value="ECO:0007669"/>
    <property type="project" value="TreeGrafter"/>
</dbReference>
<dbReference type="AlphaFoldDB" id="A0A348WFC7"/>
<organism evidence="5 6">
    <name type="scientific">Roseovarius nubinhibens</name>
    <dbReference type="NCBI Taxonomy" id="314263"/>
    <lineage>
        <taxon>Bacteria</taxon>
        <taxon>Pseudomonadati</taxon>
        <taxon>Pseudomonadota</taxon>
        <taxon>Alphaproteobacteria</taxon>
        <taxon>Rhodobacterales</taxon>
        <taxon>Roseobacteraceae</taxon>
        <taxon>Roseovarius</taxon>
    </lineage>
</organism>
<dbReference type="SMART" id="SM00866">
    <property type="entry name" value="UTRA"/>
    <property type="match status" value="1"/>
</dbReference>
<dbReference type="EMBL" id="DMVW01000145">
    <property type="protein sequence ID" value="HAR53239.1"/>
    <property type="molecule type" value="Genomic_DNA"/>
</dbReference>
<dbReference type="InterPro" id="IPR011663">
    <property type="entry name" value="UTRA"/>
</dbReference>
<name>A0A348WFC7_9RHOB</name>
<evidence type="ECO:0000256" key="2">
    <source>
        <dbReference type="ARBA" id="ARBA00023125"/>
    </source>
</evidence>
<dbReference type="SUPFAM" id="SSF46785">
    <property type="entry name" value="Winged helix' DNA-binding domain"/>
    <property type="match status" value="1"/>
</dbReference>
<dbReference type="InterPro" id="IPR000524">
    <property type="entry name" value="Tscrpt_reg_HTH_GntR"/>
</dbReference>
<gene>
    <name evidence="5" type="ORF">DCS45_15390</name>
</gene>
<dbReference type="Proteomes" id="UP000264719">
    <property type="component" value="Unassembled WGS sequence"/>
</dbReference>
<dbReference type="CDD" id="cd07377">
    <property type="entry name" value="WHTH_GntR"/>
    <property type="match status" value="1"/>
</dbReference>
<comment type="caution">
    <text evidence="5">The sequence shown here is derived from an EMBL/GenBank/DDBJ whole genome shotgun (WGS) entry which is preliminary data.</text>
</comment>
<sequence>MTQAVLAGDDRIPIYQRLADVLRQSVIDGQVKPGDRVPSENVLAEDYGLAAGTVRKALDVLVSEGVFERFQGRGTFVRRPSFDASLFRFFRFRSPEGEYSVPESRILRREVEPMPGHVAQALERPEGVPGISMSRLRLQDDVPTVAEEIWLAHEPFRAFAEMPTGEIGDLLYPVYDRVCGQLVARADETLTVEAASPETARLLRVAEGTPIIVIERVAKGYDNRPIEWRRSRGRAEQFSYHTEIR</sequence>
<dbReference type="PANTHER" id="PTHR44846:SF1">
    <property type="entry name" value="MANNOSYL-D-GLYCERATE TRANSPORT_METABOLISM SYSTEM REPRESSOR MNGR-RELATED"/>
    <property type="match status" value="1"/>
</dbReference>
<evidence type="ECO:0000256" key="3">
    <source>
        <dbReference type="ARBA" id="ARBA00023163"/>
    </source>
</evidence>
<dbReference type="Pfam" id="PF07702">
    <property type="entry name" value="UTRA"/>
    <property type="match status" value="1"/>
</dbReference>
<dbReference type="PANTHER" id="PTHR44846">
    <property type="entry name" value="MANNOSYL-D-GLYCERATE TRANSPORT/METABOLISM SYSTEM REPRESSOR MNGR-RELATED"/>
    <property type="match status" value="1"/>
</dbReference>
<dbReference type="InterPro" id="IPR028978">
    <property type="entry name" value="Chorismate_lyase_/UTRA_dom_sf"/>
</dbReference>
<dbReference type="GO" id="GO:0003677">
    <property type="term" value="F:DNA binding"/>
    <property type="evidence" value="ECO:0007669"/>
    <property type="project" value="UniProtKB-KW"/>
</dbReference>
<dbReference type="InterPro" id="IPR050679">
    <property type="entry name" value="Bact_HTH_transcr_reg"/>
</dbReference>
<dbReference type="Gene3D" id="1.10.10.10">
    <property type="entry name" value="Winged helix-like DNA-binding domain superfamily/Winged helix DNA-binding domain"/>
    <property type="match status" value="1"/>
</dbReference>
<dbReference type="GO" id="GO:0003700">
    <property type="term" value="F:DNA-binding transcription factor activity"/>
    <property type="evidence" value="ECO:0007669"/>
    <property type="project" value="InterPro"/>
</dbReference>
<accession>A0A348WFC7</accession>
<reference evidence="5 6" key="1">
    <citation type="journal article" date="2018" name="Nat. Biotechnol.">
        <title>A standardized bacterial taxonomy based on genome phylogeny substantially revises the tree of life.</title>
        <authorList>
            <person name="Parks D.H."/>
            <person name="Chuvochina M."/>
            <person name="Waite D.W."/>
            <person name="Rinke C."/>
            <person name="Skarshewski A."/>
            <person name="Chaumeil P.A."/>
            <person name="Hugenholtz P."/>
        </authorList>
    </citation>
    <scope>NUCLEOTIDE SEQUENCE [LARGE SCALE GENOMIC DNA]</scope>
    <source>
        <strain evidence="5">UBA9169</strain>
    </source>
</reference>
<dbReference type="SUPFAM" id="SSF64288">
    <property type="entry name" value="Chorismate lyase-like"/>
    <property type="match status" value="1"/>
</dbReference>
<dbReference type="SMART" id="SM00345">
    <property type="entry name" value="HTH_GNTR"/>
    <property type="match status" value="1"/>
</dbReference>
<dbReference type="Pfam" id="PF00392">
    <property type="entry name" value="GntR"/>
    <property type="match status" value="1"/>
</dbReference>
<protein>
    <submittedName>
        <fullName evidence="5">GntR family transcriptional regulator</fullName>
    </submittedName>
</protein>
<dbReference type="PROSITE" id="PS50949">
    <property type="entry name" value="HTH_GNTR"/>
    <property type="match status" value="1"/>
</dbReference>